<evidence type="ECO:0000256" key="1">
    <source>
        <dbReference type="ARBA" id="ARBA00022729"/>
    </source>
</evidence>
<evidence type="ECO:0000313" key="5">
    <source>
        <dbReference type="Proteomes" id="UP001241110"/>
    </source>
</evidence>
<sequence>MKNTILKSVLVSLMFISTMMSYAQSQPVSNSFDVIIKKNGDIVYGLVTEVDLQYVKYKRTDIPDGPIYTMPRTDVYAISYRNQVKDILAKSDSSFFRQPVQPPAAVAVDTAKVDTVSQEDQKESADKKVDKFFARENFSQPEIHFHLGFIRGFTKVSNIDQYTSALRFPGIGFSYDAQFKENFRMGITFGVAGFRFTQNEYDSYDSLQINRKLNETLLLLNAYAKRRFGTGRAKPYILVGIGINGSFLKSESILAVDNNNDRMLQVRSNSRAFSLGIQARIGVDYEAQPGLMVFGDIGAGLTILQFGIGYKL</sequence>
<dbReference type="SUPFAM" id="SSF56925">
    <property type="entry name" value="OMPA-like"/>
    <property type="match status" value="1"/>
</dbReference>
<name>A0AAE3QMG4_9BACT</name>
<dbReference type="Gene3D" id="2.40.160.20">
    <property type="match status" value="1"/>
</dbReference>
<proteinExistence type="predicted"/>
<feature type="signal peptide" evidence="2">
    <location>
        <begin position="1"/>
        <end position="23"/>
    </location>
</feature>
<dbReference type="AlphaFoldDB" id="A0AAE3QMG4"/>
<gene>
    <name evidence="4" type="ORF">QNI16_04010</name>
</gene>
<organism evidence="4 5">
    <name type="scientific">Xanthocytophaga flava</name>
    <dbReference type="NCBI Taxonomy" id="3048013"/>
    <lineage>
        <taxon>Bacteria</taxon>
        <taxon>Pseudomonadati</taxon>
        <taxon>Bacteroidota</taxon>
        <taxon>Cytophagia</taxon>
        <taxon>Cytophagales</taxon>
        <taxon>Rhodocytophagaceae</taxon>
        <taxon>Xanthocytophaga</taxon>
    </lineage>
</organism>
<dbReference type="EMBL" id="JASJOS010000002">
    <property type="protein sequence ID" value="MDJ1479636.1"/>
    <property type="molecule type" value="Genomic_DNA"/>
</dbReference>
<dbReference type="RefSeq" id="WP_313975997.1">
    <property type="nucleotide sequence ID" value="NZ_JASJOS010000002.1"/>
</dbReference>
<evidence type="ECO:0000313" key="4">
    <source>
        <dbReference type="EMBL" id="MDJ1479636.1"/>
    </source>
</evidence>
<evidence type="ECO:0000256" key="2">
    <source>
        <dbReference type="SAM" id="SignalP"/>
    </source>
</evidence>
<accession>A0AAE3QMG4</accession>
<feature type="chain" id="PRO_5042232498" evidence="2">
    <location>
        <begin position="24"/>
        <end position="312"/>
    </location>
</feature>
<dbReference type="Pfam" id="PF13505">
    <property type="entry name" value="OMP_b-brl"/>
    <property type="match status" value="1"/>
</dbReference>
<dbReference type="InterPro" id="IPR027385">
    <property type="entry name" value="Beta-barrel_OMP"/>
</dbReference>
<reference evidence="4" key="1">
    <citation type="submission" date="2023-05" db="EMBL/GenBank/DDBJ databases">
        <authorList>
            <person name="Zhang X."/>
        </authorList>
    </citation>
    <scope>NUCLEOTIDE SEQUENCE</scope>
    <source>
        <strain evidence="4">YF14B1</strain>
    </source>
</reference>
<dbReference type="InterPro" id="IPR011250">
    <property type="entry name" value="OMP/PagP_B-barrel"/>
</dbReference>
<protein>
    <submittedName>
        <fullName evidence="4">Outer membrane beta-barrel protein</fullName>
    </submittedName>
</protein>
<keyword evidence="1 2" id="KW-0732">Signal</keyword>
<dbReference type="Proteomes" id="UP001241110">
    <property type="component" value="Unassembled WGS sequence"/>
</dbReference>
<feature type="domain" description="Outer membrane protein beta-barrel" evidence="3">
    <location>
        <begin position="136"/>
        <end position="298"/>
    </location>
</feature>
<comment type="caution">
    <text evidence="4">The sequence shown here is derived from an EMBL/GenBank/DDBJ whole genome shotgun (WGS) entry which is preliminary data.</text>
</comment>
<evidence type="ECO:0000259" key="3">
    <source>
        <dbReference type="Pfam" id="PF13505"/>
    </source>
</evidence>